<keyword evidence="3" id="KW-1185">Reference proteome</keyword>
<evidence type="ECO:0000313" key="3">
    <source>
        <dbReference type="Proteomes" id="UP001551011"/>
    </source>
</evidence>
<dbReference type="RefSeq" id="WP_359259676.1">
    <property type="nucleotide sequence ID" value="NZ_JBFAEG010000025.1"/>
</dbReference>
<protein>
    <submittedName>
        <fullName evidence="2">Uncharacterized protein</fullName>
    </submittedName>
</protein>
<feature type="compositionally biased region" description="Gly residues" evidence="1">
    <location>
        <begin position="40"/>
        <end position="53"/>
    </location>
</feature>
<organism evidence="2 3">
    <name type="scientific">Streptomyces flaveolus</name>
    <dbReference type="NCBI Taxonomy" id="67297"/>
    <lineage>
        <taxon>Bacteria</taxon>
        <taxon>Bacillati</taxon>
        <taxon>Actinomycetota</taxon>
        <taxon>Actinomycetes</taxon>
        <taxon>Kitasatosporales</taxon>
        <taxon>Streptomycetaceae</taxon>
        <taxon>Streptomyces</taxon>
    </lineage>
</organism>
<evidence type="ECO:0000256" key="1">
    <source>
        <dbReference type="SAM" id="MobiDB-lite"/>
    </source>
</evidence>
<accession>A0ABV3AGX7</accession>
<proteinExistence type="predicted"/>
<gene>
    <name evidence="2" type="ORF">AB0H04_30755</name>
</gene>
<name>A0ABV3AGX7_9ACTN</name>
<reference evidence="2 3" key="1">
    <citation type="submission" date="2024-06" db="EMBL/GenBank/DDBJ databases">
        <title>The Natural Products Discovery Center: Release of the First 8490 Sequenced Strains for Exploring Actinobacteria Biosynthetic Diversity.</title>
        <authorList>
            <person name="Kalkreuter E."/>
            <person name="Kautsar S.A."/>
            <person name="Yang D."/>
            <person name="Bader C.D."/>
            <person name="Teijaro C.N."/>
            <person name="Fluegel L."/>
            <person name="Davis C.M."/>
            <person name="Simpson J.R."/>
            <person name="Lauterbach L."/>
            <person name="Steele A.D."/>
            <person name="Gui C."/>
            <person name="Meng S."/>
            <person name="Li G."/>
            <person name="Viehrig K."/>
            <person name="Ye F."/>
            <person name="Su P."/>
            <person name="Kiefer A.F."/>
            <person name="Nichols A."/>
            <person name="Cepeda A.J."/>
            <person name="Yan W."/>
            <person name="Fan B."/>
            <person name="Jiang Y."/>
            <person name="Adhikari A."/>
            <person name="Zheng C.-J."/>
            <person name="Schuster L."/>
            <person name="Cowan T.M."/>
            <person name="Smanski M.J."/>
            <person name="Chevrette M.G."/>
            <person name="De Carvalho L.P.S."/>
            <person name="Shen B."/>
        </authorList>
    </citation>
    <scope>NUCLEOTIDE SEQUENCE [LARGE SCALE GENOMIC DNA]</scope>
    <source>
        <strain evidence="2 3">NPDC020594</strain>
    </source>
</reference>
<evidence type="ECO:0000313" key="2">
    <source>
        <dbReference type="EMBL" id="MEU5711201.1"/>
    </source>
</evidence>
<dbReference type="Proteomes" id="UP001551011">
    <property type="component" value="Unassembled WGS sequence"/>
</dbReference>
<feature type="region of interest" description="Disordered" evidence="1">
    <location>
        <begin position="1"/>
        <end position="53"/>
    </location>
</feature>
<sequence length="105" mass="10457">MAVVQDELFGGFRGGRDRAGTGGGAGQSVHEGGPAQQSGAFGGRRVGRGTGAGPGPAAVALGLECEHLVQLAAQARCVGVRLVQGRDVDALAVVRGDVHGHSSWS</sequence>
<comment type="caution">
    <text evidence="2">The sequence shown here is derived from an EMBL/GenBank/DDBJ whole genome shotgun (WGS) entry which is preliminary data.</text>
</comment>
<dbReference type="EMBL" id="JBFAEG010000025">
    <property type="protein sequence ID" value="MEU5711201.1"/>
    <property type="molecule type" value="Genomic_DNA"/>
</dbReference>